<feature type="domain" description="EamA" evidence="6">
    <location>
        <begin position="2"/>
        <end position="126"/>
    </location>
</feature>
<gene>
    <name evidence="7" type="ORF">E5K04_05165</name>
</gene>
<evidence type="ECO:0000313" key="7">
    <source>
        <dbReference type="EMBL" id="TIC85399.1"/>
    </source>
</evidence>
<dbReference type="OrthoDB" id="8524934at2"/>
<keyword evidence="3 5" id="KW-1133">Transmembrane helix</keyword>
<evidence type="ECO:0000256" key="4">
    <source>
        <dbReference type="ARBA" id="ARBA00023136"/>
    </source>
</evidence>
<evidence type="ECO:0000313" key="8">
    <source>
        <dbReference type="Proteomes" id="UP000308891"/>
    </source>
</evidence>
<feature type="transmembrane region" description="Helical" evidence="5">
    <location>
        <begin position="165"/>
        <end position="185"/>
    </location>
</feature>
<keyword evidence="8" id="KW-1185">Reference proteome</keyword>
<proteinExistence type="predicted"/>
<accession>A0A4T0V1P8</accession>
<evidence type="ECO:0000256" key="2">
    <source>
        <dbReference type="ARBA" id="ARBA00022692"/>
    </source>
</evidence>
<dbReference type="EMBL" id="STGJ01000003">
    <property type="protein sequence ID" value="TIC85399.1"/>
    <property type="molecule type" value="Genomic_DNA"/>
</dbReference>
<evidence type="ECO:0000256" key="1">
    <source>
        <dbReference type="ARBA" id="ARBA00004141"/>
    </source>
</evidence>
<feature type="transmembrane region" description="Helical" evidence="5">
    <location>
        <begin position="134"/>
        <end position="153"/>
    </location>
</feature>
<feature type="transmembrane region" description="Helical" evidence="5">
    <location>
        <begin position="197"/>
        <end position="214"/>
    </location>
</feature>
<dbReference type="Proteomes" id="UP000308891">
    <property type="component" value="Unassembled WGS sequence"/>
</dbReference>
<feature type="transmembrane region" description="Helical" evidence="5">
    <location>
        <begin position="110"/>
        <end position="128"/>
    </location>
</feature>
<comment type="subcellular location">
    <subcellularLocation>
        <location evidence="1">Membrane</location>
        <topology evidence="1">Multi-pass membrane protein</topology>
    </subcellularLocation>
</comment>
<feature type="transmembrane region" description="Helical" evidence="5">
    <location>
        <begin position="226"/>
        <end position="246"/>
    </location>
</feature>
<organism evidence="7 8">
    <name type="scientific">Crenobacter intestini</name>
    <dbReference type="NCBI Taxonomy" id="2563443"/>
    <lineage>
        <taxon>Bacteria</taxon>
        <taxon>Pseudomonadati</taxon>
        <taxon>Pseudomonadota</taxon>
        <taxon>Betaproteobacteria</taxon>
        <taxon>Neisseriales</taxon>
        <taxon>Neisseriaceae</taxon>
        <taxon>Crenobacter</taxon>
    </lineage>
</organism>
<evidence type="ECO:0000256" key="3">
    <source>
        <dbReference type="ARBA" id="ARBA00022989"/>
    </source>
</evidence>
<dbReference type="SUPFAM" id="SSF103481">
    <property type="entry name" value="Multidrug resistance efflux transporter EmrE"/>
    <property type="match status" value="2"/>
</dbReference>
<comment type="caution">
    <text evidence="7">The sequence shown here is derived from an EMBL/GenBank/DDBJ whole genome shotgun (WGS) entry which is preliminary data.</text>
</comment>
<feature type="transmembrane region" description="Helical" evidence="5">
    <location>
        <begin position="83"/>
        <end position="103"/>
    </location>
</feature>
<name>A0A4T0V1P8_9NEIS</name>
<dbReference type="InterPro" id="IPR037185">
    <property type="entry name" value="EmrE-like"/>
</dbReference>
<dbReference type="PANTHER" id="PTHR22911:SF6">
    <property type="entry name" value="SOLUTE CARRIER FAMILY 35 MEMBER G1"/>
    <property type="match status" value="1"/>
</dbReference>
<keyword evidence="2 5" id="KW-0812">Transmembrane</keyword>
<evidence type="ECO:0000259" key="6">
    <source>
        <dbReference type="Pfam" id="PF00892"/>
    </source>
</evidence>
<feature type="transmembrane region" description="Helical" evidence="5">
    <location>
        <begin position="57"/>
        <end position="77"/>
    </location>
</feature>
<reference evidence="7 8" key="1">
    <citation type="submission" date="2019-04" db="EMBL/GenBank/DDBJ databases">
        <title>Crenobacter sp. nov.</title>
        <authorList>
            <person name="Shi S."/>
        </authorList>
    </citation>
    <scope>NUCLEOTIDE SEQUENCE [LARGE SCALE GENOMIC DNA]</scope>
    <source>
        <strain evidence="7 8">GY 70310</strain>
    </source>
</reference>
<protein>
    <submittedName>
        <fullName evidence="7">DMT family transporter</fullName>
    </submittedName>
</protein>
<dbReference type="PANTHER" id="PTHR22911">
    <property type="entry name" value="ACYL-MALONYL CONDENSING ENZYME-RELATED"/>
    <property type="match status" value="1"/>
</dbReference>
<dbReference type="Pfam" id="PF00892">
    <property type="entry name" value="EamA"/>
    <property type="match status" value="2"/>
</dbReference>
<feature type="transmembrane region" description="Helical" evidence="5">
    <location>
        <begin position="252"/>
        <end position="269"/>
    </location>
</feature>
<keyword evidence="4 5" id="KW-0472">Membrane</keyword>
<feature type="domain" description="EamA" evidence="6">
    <location>
        <begin position="139"/>
        <end position="264"/>
    </location>
</feature>
<dbReference type="InterPro" id="IPR000620">
    <property type="entry name" value="EamA_dom"/>
</dbReference>
<dbReference type="GO" id="GO:0016020">
    <property type="term" value="C:membrane"/>
    <property type="evidence" value="ECO:0007669"/>
    <property type="project" value="UniProtKB-SubCell"/>
</dbReference>
<feature type="transmembrane region" description="Helical" evidence="5">
    <location>
        <begin position="28"/>
        <end position="45"/>
    </location>
</feature>
<sequence length="271" mass="28943">MVVAALLFAQMGVFVKLGSATLSSVELVFWRSLFGVVLIGVPALARRQRFATPNWPVHLRRGVVAYCALLGYFYAIVHLPLSTAVTLNYTSPMFLALLSVLLLRERLRAGALVALAAGFAGVVLLLRPTLAADAWLAGVLGLSSGLLAGWSYLQVRELGRRGEPEWRVVFFFALVSTIGGALMISLTGDWQMPDRDAWLAIAGVGLTATLAQLAMTRAYKVGSKLFAANLSYLTVVFSTLLGVGLWGEPLPVSSIAAIVLIVVSGIVAGRR</sequence>
<dbReference type="AlphaFoldDB" id="A0A4T0V1P8"/>
<evidence type="ECO:0000256" key="5">
    <source>
        <dbReference type="SAM" id="Phobius"/>
    </source>
</evidence>